<dbReference type="Gene3D" id="3.40.50.300">
    <property type="entry name" value="P-loop containing nucleotide triphosphate hydrolases"/>
    <property type="match status" value="2"/>
</dbReference>
<dbReference type="SMART" id="SM00487">
    <property type="entry name" value="DEXDc"/>
    <property type="match status" value="1"/>
</dbReference>
<dbReference type="GO" id="GO:0005737">
    <property type="term" value="C:cytoplasm"/>
    <property type="evidence" value="ECO:0007669"/>
    <property type="project" value="TreeGrafter"/>
</dbReference>
<dbReference type="GO" id="GO:0003676">
    <property type="term" value="F:nucleic acid binding"/>
    <property type="evidence" value="ECO:0007669"/>
    <property type="project" value="InterPro"/>
</dbReference>
<dbReference type="EMBL" id="CP000924">
    <property type="protein sequence ID" value="ABY94579.1"/>
    <property type="molecule type" value="Genomic_DNA"/>
</dbReference>
<dbReference type="GO" id="GO:0043590">
    <property type="term" value="C:bacterial nucleoid"/>
    <property type="evidence" value="ECO:0007669"/>
    <property type="project" value="TreeGrafter"/>
</dbReference>
<reference evidence="6" key="1">
    <citation type="submission" date="2008-01" db="EMBL/GenBank/DDBJ databases">
        <title>Complete sequence of Thermoanaerobacter pseudethanolicus 39E.</title>
        <authorList>
            <person name="Copeland A."/>
            <person name="Lucas S."/>
            <person name="Lapidus A."/>
            <person name="Barry K."/>
            <person name="Glavina del Rio T."/>
            <person name="Dalin E."/>
            <person name="Tice H."/>
            <person name="Pitluck S."/>
            <person name="Bruce D."/>
            <person name="Goodwin L."/>
            <person name="Saunders E."/>
            <person name="Brettin T."/>
            <person name="Detter J.C."/>
            <person name="Han C."/>
            <person name="Schmutz J."/>
            <person name="Larimer F."/>
            <person name="Land M."/>
            <person name="Hauser L."/>
            <person name="Kyrpides N."/>
            <person name="Lykidis A."/>
            <person name="Hemme C."/>
            <person name="Fields M.W."/>
            <person name="He Z."/>
            <person name="Zhou J."/>
            <person name="Richardson P."/>
        </authorList>
    </citation>
    <scope>NUCLEOTIDE SEQUENCE [LARGE SCALE GENOMIC DNA]</scope>
    <source>
        <strain evidence="6">ATCC 33223 / DSM 2355 / 39E</strain>
    </source>
</reference>
<proteinExistence type="predicted"/>
<dbReference type="GO" id="GO:0043138">
    <property type="term" value="F:3'-5' DNA helicase activity"/>
    <property type="evidence" value="ECO:0007669"/>
    <property type="project" value="TreeGrafter"/>
</dbReference>
<dbReference type="PROSITE" id="PS51192">
    <property type="entry name" value="HELICASE_ATP_BIND_1"/>
    <property type="match status" value="1"/>
</dbReference>
<dbReference type="InterPro" id="IPR027417">
    <property type="entry name" value="P-loop_NTPase"/>
</dbReference>
<dbReference type="InterPro" id="IPR011545">
    <property type="entry name" value="DEAD/DEAH_box_helicase_dom"/>
</dbReference>
<dbReference type="GO" id="GO:0006310">
    <property type="term" value="P:DNA recombination"/>
    <property type="evidence" value="ECO:0007669"/>
    <property type="project" value="TreeGrafter"/>
</dbReference>
<keyword evidence="1" id="KW-0547">Nucleotide-binding</keyword>
<dbReference type="Proteomes" id="UP000002156">
    <property type="component" value="Chromosome"/>
</dbReference>
<name>B0K8W6_THEP3</name>
<evidence type="ECO:0000259" key="4">
    <source>
        <dbReference type="PROSITE" id="PS51194"/>
    </source>
</evidence>
<dbReference type="HOGENOM" id="CLU_010261_0_0_9"/>
<evidence type="ECO:0000256" key="2">
    <source>
        <dbReference type="ARBA" id="ARBA00022840"/>
    </source>
</evidence>
<dbReference type="InterPro" id="IPR014001">
    <property type="entry name" value="Helicase_ATP-bd"/>
</dbReference>
<dbReference type="GO" id="GO:0030894">
    <property type="term" value="C:replisome"/>
    <property type="evidence" value="ECO:0007669"/>
    <property type="project" value="TreeGrafter"/>
</dbReference>
<dbReference type="Pfam" id="PF00271">
    <property type="entry name" value="Helicase_C"/>
    <property type="match status" value="1"/>
</dbReference>
<dbReference type="AlphaFoldDB" id="B0K8W6"/>
<dbReference type="GO" id="GO:0009378">
    <property type="term" value="F:four-way junction helicase activity"/>
    <property type="evidence" value="ECO:0007669"/>
    <property type="project" value="TreeGrafter"/>
</dbReference>
<feature type="domain" description="Helicase ATP-binding" evidence="3">
    <location>
        <begin position="321"/>
        <end position="501"/>
    </location>
</feature>
<dbReference type="SMART" id="SM00490">
    <property type="entry name" value="HELICc"/>
    <property type="match status" value="1"/>
</dbReference>
<organism evidence="5 6">
    <name type="scientific">Thermoanaerobacter pseudethanolicus (strain ATCC 33223 / 39E)</name>
    <name type="common">Clostridium thermohydrosulfuricum</name>
    <dbReference type="NCBI Taxonomy" id="340099"/>
    <lineage>
        <taxon>Bacteria</taxon>
        <taxon>Bacillati</taxon>
        <taxon>Bacillota</taxon>
        <taxon>Clostridia</taxon>
        <taxon>Thermoanaerobacterales</taxon>
        <taxon>Thermoanaerobacteraceae</taxon>
        <taxon>Thermoanaerobacter</taxon>
    </lineage>
</organism>
<dbReference type="GO" id="GO:0005524">
    <property type="term" value="F:ATP binding"/>
    <property type="evidence" value="ECO:0007669"/>
    <property type="project" value="UniProtKB-KW"/>
</dbReference>
<dbReference type="PANTHER" id="PTHR13710:SF84">
    <property type="entry name" value="ATP-DEPENDENT DNA HELICASE RECS-RELATED"/>
    <property type="match status" value="1"/>
</dbReference>
<sequence>MDITNIVFEKLCSVLDKLKRENNKTIVFLKGFPALYYKLLRMNGYEALGSNKWLNEEGYIDVRQLEADKNNLLIKFLTKESNFLWGFYEEFIALSNMINDIKTQYKGTIIILENNLFDKYYPLDIENDIISKLSSYFNNESSDITDDILVYTNYYSSVEFYPEGQVGLAYINRHEDEDIKSISFYETEADLNVNEKFMSSYKITARDPYIFCLKNYLQRGIPIGNIQIIIDGKIDEKAIMPFVNLLTLTKTQFRICRNERFKELTKEDGDKYTNILHKYWEKGSSFRNLLFYKNPDISNELVEISQGHIISDIISQCEIAISGSNGYSDIFITSPTGSGKSLLFQIPAIYLSEKYKAVTIVITPLIALMVDQVTQLTDLGLENVTFVNSDIPFDEKERRLKKIKEGEYSIVYLSPELFLANSIESLIGERRIGLLVIDEAHLVTTWGRDFRADYWYLGEYIEKLRKLNHDKFNFPVLCLTATAVYMGTEDTVNDTIVSLSLRNPKIYLGNVKRNNIHFEINKIDTKSITGSLENFKIEKTKENIIKCIDNNIKCIVYCPYTTQVEDVFNSLNEKYKKRVGKYYGSFDKYEKSEAQYKFKYGDYTVMISTKAFGMGVDIKDIEKVYHLAPTGNLADYVQEIGRAARNQEIKGIAATDFTSNDLKYVRMLYGLSGMKQYQLKEMIRKLYNIYKEKKSRNLLISPEAFSYLFDENDLENKVKSGLLLLSKDFENKYGFPVLVVRPKSLFTKNFVNVPFAIEKEFLKEYGRYARLIEDDSVRIIPSFNSNFGDTYIYNTGHIYEINMSELWEKHFNYLTFAQFKKKFFEGELFKFNSDEKLSPRLNLKITYHEDFEIAWEKLKKYSENLVNLFSELKSKRQVFTKNKFKEKFKEYFGNIKNNEIPGIVLDMFVADISQNIGFNQNADKFKFIQQRREMNQDEIVYRIMNSSYVMLKNYLSRLISSCKPQDNSDTFSTYIAITNNSKRPDLIYLAVLLELFGLASYEVIGGKNTEIFVRINDPVKLRRFASQNYSNSILTEIERKRRRSQEVLIGFMSSDLSDEERWNVIENYFLGRDDEVSRLLKLKES</sequence>
<dbReference type="Pfam" id="PF00270">
    <property type="entry name" value="DEAD"/>
    <property type="match status" value="1"/>
</dbReference>
<evidence type="ECO:0000256" key="1">
    <source>
        <dbReference type="ARBA" id="ARBA00022741"/>
    </source>
</evidence>
<dbReference type="PANTHER" id="PTHR13710">
    <property type="entry name" value="DNA HELICASE RECQ FAMILY MEMBER"/>
    <property type="match status" value="1"/>
</dbReference>
<keyword evidence="2" id="KW-0067">ATP-binding</keyword>
<dbReference type="InterPro" id="IPR001650">
    <property type="entry name" value="Helicase_C-like"/>
</dbReference>
<feature type="domain" description="Helicase C-terminal" evidence="4">
    <location>
        <begin position="540"/>
        <end position="687"/>
    </location>
</feature>
<dbReference type="KEGG" id="tpd:Teth39_0924"/>
<dbReference type="SUPFAM" id="SSF52540">
    <property type="entry name" value="P-loop containing nucleoside triphosphate hydrolases"/>
    <property type="match status" value="1"/>
</dbReference>
<evidence type="ECO:0000259" key="3">
    <source>
        <dbReference type="PROSITE" id="PS51192"/>
    </source>
</evidence>
<keyword evidence="6" id="KW-1185">Reference proteome</keyword>
<evidence type="ECO:0000313" key="6">
    <source>
        <dbReference type="Proteomes" id="UP000002156"/>
    </source>
</evidence>
<protein>
    <submittedName>
        <fullName evidence="5">DEAD/DEAH box helicase domain protein</fullName>
    </submittedName>
</protein>
<keyword evidence="5" id="KW-0378">Hydrolase</keyword>
<evidence type="ECO:0000313" key="5">
    <source>
        <dbReference type="EMBL" id="ABY94579.1"/>
    </source>
</evidence>
<dbReference type="STRING" id="340099.Teth39_0924"/>
<keyword evidence="5" id="KW-0347">Helicase</keyword>
<dbReference type="PROSITE" id="PS51194">
    <property type="entry name" value="HELICASE_CTER"/>
    <property type="match status" value="1"/>
</dbReference>
<dbReference type="RefSeq" id="WP_012269232.1">
    <property type="nucleotide sequence ID" value="NC_010321.1"/>
</dbReference>
<dbReference type="CDD" id="cd17920">
    <property type="entry name" value="DEXHc_RecQ"/>
    <property type="match status" value="1"/>
</dbReference>
<accession>B0K8W6</accession>
<dbReference type="eggNOG" id="COG0514">
    <property type="taxonomic scope" value="Bacteria"/>
</dbReference>
<gene>
    <name evidence="5" type="ordered locus">Teth39_0924</name>
</gene>
<dbReference type="GO" id="GO:0006281">
    <property type="term" value="P:DNA repair"/>
    <property type="evidence" value="ECO:0007669"/>
    <property type="project" value="TreeGrafter"/>
</dbReference>